<evidence type="ECO:0000313" key="6">
    <source>
        <dbReference type="Proteomes" id="UP001239445"/>
    </source>
</evidence>
<reference evidence="5" key="1">
    <citation type="submission" date="2023-06" db="EMBL/GenBank/DDBJ databases">
        <title>Genome-scale phylogeny and comparative genomics of the fungal order Sordariales.</title>
        <authorList>
            <consortium name="Lawrence Berkeley National Laboratory"/>
            <person name="Hensen N."/>
            <person name="Bonometti L."/>
            <person name="Westerberg I."/>
            <person name="Brannstrom I.O."/>
            <person name="Guillou S."/>
            <person name="Cros-Aarteil S."/>
            <person name="Calhoun S."/>
            <person name="Haridas S."/>
            <person name="Kuo A."/>
            <person name="Mondo S."/>
            <person name="Pangilinan J."/>
            <person name="Riley R."/>
            <person name="Labutti K."/>
            <person name="Andreopoulos B."/>
            <person name="Lipzen A."/>
            <person name="Chen C."/>
            <person name="Yanf M."/>
            <person name="Daum C."/>
            <person name="Ng V."/>
            <person name="Clum A."/>
            <person name="Steindorff A."/>
            <person name="Ohm R."/>
            <person name="Martin F."/>
            <person name="Silar P."/>
            <person name="Natvig D."/>
            <person name="Lalanne C."/>
            <person name="Gautier V."/>
            <person name="Ament-Velasquez S.L."/>
            <person name="Kruys A."/>
            <person name="Hutchinson M.I."/>
            <person name="Powell A.J."/>
            <person name="Barry K."/>
            <person name="Miller A.N."/>
            <person name="Grigoriev I.V."/>
            <person name="Debuchy R."/>
            <person name="Gladieux P."/>
            <person name="Thoren M.H."/>
            <person name="Johannesson H."/>
        </authorList>
    </citation>
    <scope>NUCLEOTIDE SEQUENCE</scope>
    <source>
        <strain evidence="5">PSN4</strain>
    </source>
</reference>
<comment type="subcellular location">
    <subcellularLocation>
        <location evidence="2">Nucleus</location>
    </subcellularLocation>
</comment>
<dbReference type="Pfam" id="PF02182">
    <property type="entry name" value="SAD_SRA"/>
    <property type="match status" value="1"/>
</dbReference>
<gene>
    <name evidence="5" type="ORF">QBC47DRAFT_334136</name>
</gene>
<keyword evidence="6" id="KW-1185">Reference proteome</keyword>
<evidence type="ECO:0000256" key="2">
    <source>
        <dbReference type="PROSITE-ProRule" id="PRU00358"/>
    </source>
</evidence>
<sequence>MSATTAADNWARPLDAGATEMGQLFTNVKNRDRPGGRPSAAEMERRTSSVRAFLAHLENLNLEEVLSRPTVEKALGIFTTAASKGVQLPEDLVTTAAQLYNRLQAHKAAAALASPSSEEGDEAVTPPPTTNAPVAPGITTNNGVIKLPPLGHPSWGLNGIMHGLALSRRRDGHWTITLDPRFEGEKRNFRVIGHNGLEPGDWWPNQRLALFHGAHGHPVSGISGSSQTGAYSIVVSGRSVYHETDMDRDHGNVILYSADNSVDNRNPDQVLYTTERTRALQKSLRQRLPVRVLRSAGPGSSIHKPQVGIRYDGLYSVVSEQTVQNQHGGRYFQFRLQRRSNQPSLEDVRESPSRAQIRAYHRVYTSHLSLRPTDF</sequence>
<evidence type="ECO:0000259" key="4">
    <source>
        <dbReference type="PROSITE" id="PS51015"/>
    </source>
</evidence>
<dbReference type="InterPro" id="IPR036987">
    <property type="entry name" value="SRA-YDG_sf"/>
</dbReference>
<dbReference type="EMBL" id="MU839827">
    <property type="protein sequence ID" value="KAK1760179.1"/>
    <property type="molecule type" value="Genomic_DNA"/>
</dbReference>
<evidence type="ECO:0000256" key="1">
    <source>
        <dbReference type="ARBA" id="ARBA00023242"/>
    </source>
</evidence>
<feature type="domain" description="YDG" evidence="4">
    <location>
        <begin position="192"/>
        <end position="338"/>
    </location>
</feature>
<organism evidence="5 6">
    <name type="scientific">Echria macrotheca</name>
    <dbReference type="NCBI Taxonomy" id="438768"/>
    <lineage>
        <taxon>Eukaryota</taxon>
        <taxon>Fungi</taxon>
        <taxon>Dikarya</taxon>
        <taxon>Ascomycota</taxon>
        <taxon>Pezizomycotina</taxon>
        <taxon>Sordariomycetes</taxon>
        <taxon>Sordariomycetidae</taxon>
        <taxon>Sordariales</taxon>
        <taxon>Schizotheciaceae</taxon>
        <taxon>Echria</taxon>
    </lineage>
</organism>
<dbReference type="InterPro" id="IPR015947">
    <property type="entry name" value="PUA-like_sf"/>
</dbReference>
<dbReference type="GO" id="GO:0005634">
    <property type="term" value="C:nucleus"/>
    <property type="evidence" value="ECO:0007669"/>
    <property type="project" value="UniProtKB-SubCell"/>
</dbReference>
<dbReference type="SUPFAM" id="SSF88697">
    <property type="entry name" value="PUA domain-like"/>
    <property type="match status" value="1"/>
</dbReference>
<name>A0AAJ0BKX9_9PEZI</name>
<dbReference type="Proteomes" id="UP001239445">
    <property type="component" value="Unassembled WGS sequence"/>
</dbReference>
<evidence type="ECO:0000256" key="3">
    <source>
        <dbReference type="SAM" id="MobiDB-lite"/>
    </source>
</evidence>
<dbReference type="PANTHER" id="PTHR14140:SF27">
    <property type="entry name" value="OS04G0289800 PROTEIN"/>
    <property type="match status" value="1"/>
</dbReference>
<comment type="caution">
    <text evidence="5">The sequence shown here is derived from an EMBL/GenBank/DDBJ whole genome shotgun (WGS) entry which is preliminary data.</text>
</comment>
<accession>A0AAJ0BKX9</accession>
<protein>
    <submittedName>
        <fullName evidence="5">E3 ubiquitin-protein ligase UHRF1</fullName>
    </submittedName>
</protein>
<dbReference type="AlphaFoldDB" id="A0AAJ0BKX9"/>
<dbReference type="SMART" id="SM00466">
    <property type="entry name" value="SRA"/>
    <property type="match status" value="1"/>
</dbReference>
<dbReference type="PROSITE" id="PS51015">
    <property type="entry name" value="YDG"/>
    <property type="match status" value="1"/>
</dbReference>
<dbReference type="Gene3D" id="2.30.280.10">
    <property type="entry name" value="SRA-YDG"/>
    <property type="match status" value="1"/>
</dbReference>
<dbReference type="InterPro" id="IPR045134">
    <property type="entry name" value="UHRF1/2-like"/>
</dbReference>
<dbReference type="InterPro" id="IPR003105">
    <property type="entry name" value="SRA_YDG"/>
</dbReference>
<keyword evidence="1 2" id="KW-0539">Nucleus</keyword>
<evidence type="ECO:0000313" key="5">
    <source>
        <dbReference type="EMBL" id="KAK1760179.1"/>
    </source>
</evidence>
<dbReference type="GO" id="GO:0061630">
    <property type="term" value="F:ubiquitin protein ligase activity"/>
    <property type="evidence" value="ECO:0007669"/>
    <property type="project" value="TreeGrafter"/>
</dbReference>
<dbReference type="GO" id="GO:0016567">
    <property type="term" value="P:protein ubiquitination"/>
    <property type="evidence" value="ECO:0007669"/>
    <property type="project" value="TreeGrafter"/>
</dbReference>
<feature type="region of interest" description="Disordered" evidence="3">
    <location>
        <begin position="111"/>
        <end position="135"/>
    </location>
</feature>
<dbReference type="GO" id="GO:0044027">
    <property type="term" value="P:negative regulation of gene expression via chromosomal CpG island methylation"/>
    <property type="evidence" value="ECO:0007669"/>
    <property type="project" value="TreeGrafter"/>
</dbReference>
<dbReference type="PANTHER" id="PTHR14140">
    <property type="entry name" value="E3 UBIQUITIN-PROTEIN LIGASE UHRF-RELATED"/>
    <property type="match status" value="1"/>
</dbReference>
<proteinExistence type="predicted"/>